<dbReference type="GeneID" id="115920383"/>
<reference evidence="2" key="1">
    <citation type="submission" date="2015-02" db="EMBL/GenBank/DDBJ databases">
        <title>Genome sequencing for Strongylocentrotus purpuratus.</title>
        <authorList>
            <person name="Murali S."/>
            <person name="Liu Y."/>
            <person name="Vee V."/>
            <person name="English A."/>
            <person name="Wang M."/>
            <person name="Skinner E."/>
            <person name="Han Y."/>
            <person name="Muzny D.M."/>
            <person name="Worley K.C."/>
            <person name="Gibbs R.A."/>
        </authorList>
    </citation>
    <scope>NUCLEOTIDE SEQUENCE</scope>
</reference>
<evidence type="ECO:0000313" key="2">
    <source>
        <dbReference type="Proteomes" id="UP000007110"/>
    </source>
</evidence>
<dbReference type="AlphaFoldDB" id="A0A7M7N6F3"/>
<dbReference type="OrthoDB" id="413860at2759"/>
<name>A0A7M7N6F3_STRPU</name>
<dbReference type="EnsemblMetazoa" id="XM_030976103">
    <property type="protein sequence ID" value="XP_030831963"/>
    <property type="gene ID" value="LOC115920383"/>
</dbReference>
<accession>A0A7M7N6F3</accession>
<dbReference type="KEGG" id="spu:115920383"/>
<sequence>MEAAQARNDSHELFKKVRKLAGEKEKIQPAAKNKEGVLKTVPGDVLDCWKKHFSTHLNTEFPRDTNTLRNIHVPEPPPTENQTSPFTIEEVKAAIKALKNNKATGFDNIAAETLKAGGPAMAQILLKIINTAFTQGKTPVEWSKGLITPVHKKGDKLDPANYRAITLLSVPA</sequence>
<proteinExistence type="predicted"/>
<protein>
    <submittedName>
        <fullName evidence="1">Uncharacterized protein</fullName>
    </submittedName>
</protein>
<dbReference type="RefSeq" id="XP_030831963.1">
    <property type="nucleotide sequence ID" value="XM_030976103.1"/>
</dbReference>
<dbReference type="Proteomes" id="UP000007110">
    <property type="component" value="Unassembled WGS sequence"/>
</dbReference>
<evidence type="ECO:0000313" key="1">
    <source>
        <dbReference type="EnsemblMetazoa" id="XP_030831963"/>
    </source>
</evidence>
<organism evidence="1 2">
    <name type="scientific">Strongylocentrotus purpuratus</name>
    <name type="common">Purple sea urchin</name>
    <dbReference type="NCBI Taxonomy" id="7668"/>
    <lineage>
        <taxon>Eukaryota</taxon>
        <taxon>Metazoa</taxon>
        <taxon>Echinodermata</taxon>
        <taxon>Eleutherozoa</taxon>
        <taxon>Echinozoa</taxon>
        <taxon>Echinoidea</taxon>
        <taxon>Euechinoidea</taxon>
        <taxon>Echinacea</taxon>
        <taxon>Camarodonta</taxon>
        <taxon>Echinidea</taxon>
        <taxon>Strongylocentrotidae</taxon>
        <taxon>Strongylocentrotus</taxon>
    </lineage>
</organism>
<dbReference type="PANTHER" id="PTHR19446">
    <property type="entry name" value="REVERSE TRANSCRIPTASES"/>
    <property type="match status" value="1"/>
</dbReference>
<reference evidence="1" key="2">
    <citation type="submission" date="2021-01" db="UniProtKB">
        <authorList>
            <consortium name="EnsemblMetazoa"/>
        </authorList>
    </citation>
    <scope>IDENTIFICATION</scope>
</reference>
<dbReference type="InParanoid" id="A0A7M7N6F3"/>
<keyword evidence="2" id="KW-1185">Reference proteome</keyword>
<dbReference type="OMA" id="EQIPREW"/>